<dbReference type="InterPro" id="IPR000792">
    <property type="entry name" value="Tscrpt_reg_LuxR_C"/>
</dbReference>
<dbReference type="SUPFAM" id="SSF46894">
    <property type="entry name" value="C-terminal effector domain of the bipartite response regulators"/>
    <property type="match status" value="1"/>
</dbReference>
<keyword evidence="3" id="KW-1185">Reference proteome</keyword>
<dbReference type="InterPro" id="IPR051797">
    <property type="entry name" value="TrmB-like"/>
</dbReference>
<evidence type="ECO:0000313" key="2">
    <source>
        <dbReference type="EMBL" id="AKJ14880.1"/>
    </source>
</evidence>
<proteinExistence type="predicted"/>
<dbReference type="PANTHER" id="PTHR34293:SF1">
    <property type="entry name" value="HTH-TYPE TRANSCRIPTIONAL REGULATOR TRMBL2"/>
    <property type="match status" value="1"/>
</dbReference>
<accession>A0ABM5TUS6</accession>
<reference evidence="2 3" key="1">
    <citation type="journal article" date="2015" name="ISME J.">
        <title>Draft Genome Sequence of Streptomyces incarnatus NRRL8089, which Produces the Nucleoside Antibiotic Sinefungin.</title>
        <authorList>
            <person name="Oshima K."/>
            <person name="Hattori M."/>
            <person name="Shimizu H."/>
            <person name="Fukuda K."/>
            <person name="Nemoto M."/>
            <person name="Inagaki K."/>
            <person name="Tamura T."/>
        </authorList>
    </citation>
    <scope>NUCLEOTIDE SEQUENCE [LARGE SCALE GENOMIC DNA]</scope>
    <source>
        <strain evidence="2 3">NRRL 8089</strain>
    </source>
</reference>
<dbReference type="InterPro" id="IPR016032">
    <property type="entry name" value="Sig_transdc_resp-reg_C-effctor"/>
</dbReference>
<dbReference type="PROSITE" id="PS50043">
    <property type="entry name" value="HTH_LUXR_2"/>
    <property type="match status" value="1"/>
</dbReference>
<dbReference type="Proteomes" id="UP000035366">
    <property type="component" value="Chromosome"/>
</dbReference>
<sequence length="319" mass="34311">MLAIRCQILDVEQSAEELGWDHARMTQAVGLLMEGGLLRPLADDHGTLVPVAPRAAASRRLAPLHTQIAQMERRSEQIRAELAVFQEVHERALRETDLAEPLQTITGAEAIAAQIAAAAEAGPSEILAVCLAGSRGGAAHRRAWELPESTLGGLGGLGGARFLYQHVSRFDSLARKRVERILAAGGEVRTVGDSFERMIVFDRELAFVPAAGDGDSAVAIRQPAIVNFLVTVFERAWVSARPFETQNRSADVSEVVSSVRMSIIQLLAEGETDVAIARRIGLSVRTCRAHVAKIYEGLGARSRCQLGVLIAQSGLLDEG</sequence>
<protein>
    <recommendedName>
        <fullName evidence="1">HTH luxR-type domain-containing protein</fullName>
    </recommendedName>
</protein>
<dbReference type="InterPro" id="IPR036388">
    <property type="entry name" value="WH-like_DNA-bd_sf"/>
</dbReference>
<dbReference type="PANTHER" id="PTHR34293">
    <property type="entry name" value="HTH-TYPE TRANSCRIPTIONAL REGULATOR TRMBL2"/>
    <property type="match status" value="1"/>
</dbReference>
<evidence type="ECO:0000259" key="1">
    <source>
        <dbReference type="PROSITE" id="PS50043"/>
    </source>
</evidence>
<name>A0ABM5TUS6_9ACTN</name>
<feature type="domain" description="HTH luxR-type" evidence="1">
    <location>
        <begin position="254"/>
        <end position="314"/>
    </location>
</feature>
<evidence type="ECO:0000313" key="3">
    <source>
        <dbReference type="Proteomes" id="UP000035366"/>
    </source>
</evidence>
<dbReference type="EMBL" id="CP011497">
    <property type="protein sequence ID" value="AKJ14880.1"/>
    <property type="molecule type" value="Genomic_DNA"/>
</dbReference>
<dbReference type="SMART" id="SM00421">
    <property type="entry name" value="HTH_LUXR"/>
    <property type="match status" value="1"/>
</dbReference>
<dbReference type="Gene3D" id="1.10.10.10">
    <property type="entry name" value="Winged helix-like DNA-binding domain superfamily/Winged helix DNA-binding domain"/>
    <property type="match status" value="1"/>
</dbReference>
<gene>
    <name evidence="2" type="ORF">ABB07_33940</name>
</gene>
<dbReference type="Pfam" id="PF00196">
    <property type="entry name" value="GerE"/>
    <property type="match status" value="1"/>
</dbReference>
<organism evidence="2 3">
    <name type="scientific">Streptomyces incarnatus</name>
    <dbReference type="NCBI Taxonomy" id="665007"/>
    <lineage>
        <taxon>Bacteria</taxon>
        <taxon>Bacillati</taxon>
        <taxon>Actinomycetota</taxon>
        <taxon>Actinomycetes</taxon>
        <taxon>Kitasatosporales</taxon>
        <taxon>Streptomycetaceae</taxon>
        <taxon>Streptomyces</taxon>
    </lineage>
</organism>